<sequence length="375" mass="37618">MKSLIRPVLITLVLGFALLFVIPRFVANADSLTSVYFYLSRMQANINGSSATVEYLIAFAPTQTIPTAGTVSIVFPDADDGNWCRTQGALTITAVSSSIVDLTGTNWDIDAVLPNSGSALTATCTAGSGASSSDTITVSNVGALTGGTTYGLQLANGTAAGVIGTDDTAGSHPTTVTSSSGATIDSSTFDLELVSNDIVTVSATVTDVPTVNCSISSNTVDIGSLFPGGAYSTATHTISTSTSASSSGYYWAAYGTGDGSTDAGLYKSTATTYLLASTGSATISLTGIGTEGFGMTVSDPDTAGAAVVPADFSDASAGTFGSLDRASAGAQLILYQNGAQTSADVSTITYGAKASGSAEAGSYSEEVHFICGAYY</sequence>
<dbReference type="AlphaFoldDB" id="A0A0G0MQN0"/>
<evidence type="ECO:0000313" key="1">
    <source>
        <dbReference type="EMBL" id="KKR06339.1"/>
    </source>
</evidence>
<proteinExistence type="predicted"/>
<protein>
    <submittedName>
        <fullName evidence="1">Uncharacterized protein</fullName>
    </submittedName>
</protein>
<accession>A0A0G0MQN0</accession>
<comment type="caution">
    <text evidence="1">The sequence shown here is derived from an EMBL/GenBank/DDBJ whole genome shotgun (WGS) entry which is preliminary data.</text>
</comment>
<dbReference type="STRING" id="1619100.UT34_C0001G0379"/>
<organism evidence="1 2">
    <name type="scientific">candidate division WS6 bacterium GW2011_GWF2_39_15</name>
    <dbReference type="NCBI Taxonomy" id="1619100"/>
    <lineage>
        <taxon>Bacteria</taxon>
        <taxon>Candidatus Dojkabacteria</taxon>
    </lineage>
</organism>
<evidence type="ECO:0000313" key="2">
    <source>
        <dbReference type="Proteomes" id="UP000034799"/>
    </source>
</evidence>
<dbReference type="Proteomes" id="UP000034799">
    <property type="component" value="Unassembled WGS sequence"/>
</dbReference>
<reference evidence="1 2" key="1">
    <citation type="journal article" date="2015" name="Nature">
        <title>rRNA introns, odd ribosomes, and small enigmatic genomes across a large radiation of phyla.</title>
        <authorList>
            <person name="Brown C.T."/>
            <person name="Hug L.A."/>
            <person name="Thomas B.C."/>
            <person name="Sharon I."/>
            <person name="Castelle C.J."/>
            <person name="Singh A."/>
            <person name="Wilkins M.J."/>
            <person name="Williams K.H."/>
            <person name="Banfield J.F."/>
        </authorList>
    </citation>
    <scope>NUCLEOTIDE SEQUENCE [LARGE SCALE GENOMIC DNA]</scope>
</reference>
<gene>
    <name evidence="1" type="ORF">UT34_C0001G0379</name>
</gene>
<dbReference type="EMBL" id="LBWK01000001">
    <property type="protein sequence ID" value="KKR06339.1"/>
    <property type="molecule type" value="Genomic_DNA"/>
</dbReference>
<dbReference type="PATRIC" id="fig|1619100.3.peg.384"/>
<name>A0A0G0MQN0_9BACT</name>